<dbReference type="Gene3D" id="3.10.180.10">
    <property type="entry name" value="2,3-Dihydroxybiphenyl 1,2-Dioxygenase, domain 1"/>
    <property type="match status" value="1"/>
</dbReference>
<comment type="caution">
    <text evidence="2">The sequence shown here is derived from an EMBL/GenBank/DDBJ whole genome shotgun (WGS) entry which is preliminary data.</text>
</comment>
<dbReference type="AlphaFoldDB" id="A0A1E5XLL4"/>
<dbReference type="InterPro" id="IPR037523">
    <property type="entry name" value="VOC_core"/>
</dbReference>
<proteinExistence type="predicted"/>
<dbReference type="InterPro" id="IPR029068">
    <property type="entry name" value="Glyas_Bleomycin-R_OHBP_Dase"/>
</dbReference>
<gene>
    <name evidence="2" type="ORF">VW23_025400</name>
</gene>
<name>A0A1E5XLL4_9HYPH</name>
<evidence type="ECO:0000313" key="2">
    <source>
        <dbReference type="EMBL" id="OEO29491.1"/>
    </source>
</evidence>
<reference evidence="2 3" key="1">
    <citation type="journal article" date="2015" name="Genome Announc.">
        <title>Genome Assemblies of Three Soil-Associated Devosia species: D. insulae, D. limi, and D. soli.</title>
        <authorList>
            <person name="Hassan Y.I."/>
            <person name="Lepp D."/>
            <person name="Zhou T."/>
        </authorList>
    </citation>
    <scope>NUCLEOTIDE SEQUENCE [LARGE SCALE GENOMIC DNA]</scope>
    <source>
        <strain evidence="2 3">DS-56</strain>
    </source>
</reference>
<organism evidence="2 3">
    <name type="scientific">Devosia insulae DS-56</name>
    <dbReference type="NCBI Taxonomy" id="1116389"/>
    <lineage>
        <taxon>Bacteria</taxon>
        <taxon>Pseudomonadati</taxon>
        <taxon>Pseudomonadota</taxon>
        <taxon>Alphaproteobacteria</taxon>
        <taxon>Hyphomicrobiales</taxon>
        <taxon>Devosiaceae</taxon>
        <taxon>Devosia</taxon>
    </lineage>
</organism>
<dbReference type="InterPro" id="IPR004360">
    <property type="entry name" value="Glyas_Fos-R_dOase_dom"/>
</dbReference>
<protein>
    <recommendedName>
        <fullName evidence="1">VOC domain-containing protein</fullName>
    </recommendedName>
</protein>
<dbReference type="SUPFAM" id="SSF54593">
    <property type="entry name" value="Glyoxalase/Bleomycin resistance protein/Dihydroxybiphenyl dioxygenase"/>
    <property type="match status" value="1"/>
</dbReference>
<dbReference type="EMBL" id="LAJE02000285">
    <property type="protein sequence ID" value="OEO29491.1"/>
    <property type="molecule type" value="Genomic_DNA"/>
</dbReference>
<keyword evidence="3" id="KW-1185">Reference proteome</keyword>
<dbReference type="Pfam" id="PF00903">
    <property type="entry name" value="Glyoxalase"/>
    <property type="match status" value="1"/>
</dbReference>
<feature type="domain" description="VOC" evidence="1">
    <location>
        <begin position="15"/>
        <end position="128"/>
    </location>
</feature>
<evidence type="ECO:0000259" key="1">
    <source>
        <dbReference type="PROSITE" id="PS51819"/>
    </source>
</evidence>
<evidence type="ECO:0000313" key="3">
    <source>
        <dbReference type="Proteomes" id="UP000095463"/>
    </source>
</evidence>
<dbReference type="Proteomes" id="UP000095463">
    <property type="component" value="Unassembled WGS sequence"/>
</dbReference>
<accession>A0A1E5XLL4</accession>
<sequence>MTAEVPERNDVRWGTIGQLSRSVHDIAAAEAWYRDVLRLPHLYTFGNLAFFDCGGTRLMLSAGEKADADSYVIYLRVPDIHAAHRELQARGAVFQAAPHMIHRHADGTEEWMAFFGDNEGRPLGIMCQVPPA</sequence>
<dbReference type="PROSITE" id="PS51819">
    <property type="entry name" value="VOC"/>
    <property type="match status" value="1"/>
</dbReference>